<dbReference type="EMBL" id="JANPWB010000012">
    <property type="protein sequence ID" value="KAJ1113361.1"/>
    <property type="molecule type" value="Genomic_DNA"/>
</dbReference>
<organism evidence="1 2">
    <name type="scientific">Pleurodeles waltl</name>
    <name type="common">Iberian ribbed newt</name>
    <dbReference type="NCBI Taxonomy" id="8319"/>
    <lineage>
        <taxon>Eukaryota</taxon>
        <taxon>Metazoa</taxon>
        <taxon>Chordata</taxon>
        <taxon>Craniata</taxon>
        <taxon>Vertebrata</taxon>
        <taxon>Euteleostomi</taxon>
        <taxon>Amphibia</taxon>
        <taxon>Batrachia</taxon>
        <taxon>Caudata</taxon>
        <taxon>Salamandroidea</taxon>
        <taxon>Salamandridae</taxon>
        <taxon>Pleurodelinae</taxon>
        <taxon>Pleurodeles</taxon>
    </lineage>
</organism>
<feature type="non-terminal residue" evidence="1">
    <location>
        <position position="1"/>
    </location>
</feature>
<evidence type="ECO:0000313" key="1">
    <source>
        <dbReference type="EMBL" id="KAJ1113361.1"/>
    </source>
</evidence>
<sequence>NEKELILSDMDAEIKSMGEEIRCTRHYLQQERTQSRHFEIPTNQGRWYDFL</sequence>
<dbReference type="Proteomes" id="UP001066276">
    <property type="component" value="Chromosome 8"/>
</dbReference>
<proteinExistence type="predicted"/>
<accession>A0AAV7NB95</accession>
<protein>
    <submittedName>
        <fullName evidence="1">Uncharacterized protein</fullName>
    </submittedName>
</protein>
<keyword evidence="2" id="KW-1185">Reference proteome</keyword>
<reference evidence="1" key="1">
    <citation type="journal article" date="2022" name="bioRxiv">
        <title>Sequencing and chromosome-scale assembly of the giantPleurodeles waltlgenome.</title>
        <authorList>
            <person name="Brown T."/>
            <person name="Elewa A."/>
            <person name="Iarovenko S."/>
            <person name="Subramanian E."/>
            <person name="Araus A.J."/>
            <person name="Petzold A."/>
            <person name="Susuki M."/>
            <person name="Suzuki K.-i.T."/>
            <person name="Hayashi T."/>
            <person name="Toyoda A."/>
            <person name="Oliveira C."/>
            <person name="Osipova E."/>
            <person name="Leigh N.D."/>
            <person name="Simon A."/>
            <person name="Yun M.H."/>
        </authorList>
    </citation>
    <scope>NUCLEOTIDE SEQUENCE</scope>
    <source>
        <strain evidence="1">20211129_DDA</strain>
        <tissue evidence="1">Liver</tissue>
    </source>
</reference>
<feature type="non-terminal residue" evidence="1">
    <location>
        <position position="51"/>
    </location>
</feature>
<dbReference type="AlphaFoldDB" id="A0AAV7NB95"/>
<comment type="caution">
    <text evidence="1">The sequence shown here is derived from an EMBL/GenBank/DDBJ whole genome shotgun (WGS) entry which is preliminary data.</text>
</comment>
<evidence type="ECO:0000313" key="2">
    <source>
        <dbReference type="Proteomes" id="UP001066276"/>
    </source>
</evidence>
<name>A0AAV7NB95_PLEWA</name>
<gene>
    <name evidence="1" type="ORF">NDU88_001607</name>
</gene>